<dbReference type="Pfam" id="PF14087">
    <property type="entry name" value="DUF4267"/>
    <property type="match status" value="1"/>
</dbReference>
<accession>A0ABW1F905</accession>
<name>A0ABW1F905_9ACTN</name>
<sequence length="153" mass="15463">MSAATATTNAPAAARTATRPPTGAVRARIATVLAALLGLGIGYVGIGYLFTPESMASNFGLPEWPHGEAAAFFDVKGVRDISTGIGVLALLATGHRRALGWLLLADALVPLDDAINVLSHHGSAAAAYGIHGATAAAVALTGALLLTERRRAA</sequence>
<dbReference type="InterPro" id="IPR025363">
    <property type="entry name" value="DUF4267"/>
</dbReference>
<dbReference type="EMBL" id="JBHSOD010000081">
    <property type="protein sequence ID" value="MFC5890427.1"/>
    <property type="molecule type" value="Genomic_DNA"/>
</dbReference>
<evidence type="ECO:0000313" key="2">
    <source>
        <dbReference type="EMBL" id="MFC5890427.1"/>
    </source>
</evidence>
<evidence type="ECO:0000256" key="1">
    <source>
        <dbReference type="SAM" id="Phobius"/>
    </source>
</evidence>
<gene>
    <name evidence="2" type="ORF">ACFP0N_36285</name>
</gene>
<feature type="transmembrane region" description="Helical" evidence="1">
    <location>
        <begin position="125"/>
        <end position="146"/>
    </location>
</feature>
<organism evidence="2 3">
    <name type="scientific">Kitasatospora aburaviensis</name>
    <dbReference type="NCBI Taxonomy" id="67265"/>
    <lineage>
        <taxon>Bacteria</taxon>
        <taxon>Bacillati</taxon>
        <taxon>Actinomycetota</taxon>
        <taxon>Actinomycetes</taxon>
        <taxon>Kitasatosporales</taxon>
        <taxon>Streptomycetaceae</taxon>
        <taxon>Kitasatospora</taxon>
    </lineage>
</organism>
<comment type="caution">
    <text evidence="2">The sequence shown here is derived from an EMBL/GenBank/DDBJ whole genome shotgun (WGS) entry which is preliminary data.</text>
</comment>
<reference evidence="3" key="1">
    <citation type="journal article" date="2019" name="Int. J. Syst. Evol. Microbiol.">
        <title>The Global Catalogue of Microorganisms (GCM) 10K type strain sequencing project: providing services to taxonomists for standard genome sequencing and annotation.</title>
        <authorList>
            <consortium name="The Broad Institute Genomics Platform"/>
            <consortium name="The Broad Institute Genome Sequencing Center for Infectious Disease"/>
            <person name="Wu L."/>
            <person name="Ma J."/>
        </authorList>
    </citation>
    <scope>NUCLEOTIDE SEQUENCE [LARGE SCALE GENOMIC DNA]</scope>
    <source>
        <strain evidence="3">CGMCC 4.1469</strain>
    </source>
</reference>
<keyword evidence="1" id="KW-1133">Transmembrane helix</keyword>
<keyword evidence="1" id="KW-0812">Transmembrane</keyword>
<protein>
    <submittedName>
        <fullName evidence="2">DUF4267 domain-containing protein</fullName>
    </submittedName>
</protein>
<proteinExistence type="predicted"/>
<evidence type="ECO:0000313" key="3">
    <source>
        <dbReference type="Proteomes" id="UP001596067"/>
    </source>
</evidence>
<feature type="transmembrane region" description="Helical" evidence="1">
    <location>
        <begin position="29"/>
        <end position="50"/>
    </location>
</feature>
<dbReference type="Proteomes" id="UP001596067">
    <property type="component" value="Unassembled WGS sequence"/>
</dbReference>
<dbReference type="RefSeq" id="WP_313766623.1">
    <property type="nucleotide sequence ID" value="NZ_BAAAVH010000119.1"/>
</dbReference>
<keyword evidence="1" id="KW-0472">Membrane</keyword>
<keyword evidence="3" id="KW-1185">Reference proteome</keyword>